<dbReference type="GO" id="GO:0008440">
    <property type="term" value="F:inositol-1,4,5-trisphosphate 3-kinase activity"/>
    <property type="evidence" value="ECO:0007669"/>
    <property type="project" value="TreeGrafter"/>
</dbReference>
<dbReference type="OrthoDB" id="338650at2759"/>
<dbReference type="EMBL" id="JANBUL010000123">
    <property type="protein sequence ID" value="KAJ2780858.1"/>
    <property type="molecule type" value="Genomic_DNA"/>
</dbReference>
<organism evidence="5 6">
    <name type="scientific">Coemansia javaensis</name>
    <dbReference type="NCBI Taxonomy" id="2761396"/>
    <lineage>
        <taxon>Eukaryota</taxon>
        <taxon>Fungi</taxon>
        <taxon>Fungi incertae sedis</taxon>
        <taxon>Zoopagomycota</taxon>
        <taxon>Kickxellomycotina</taxon>
        <taxon>Kickxellomycetes</taxon>
        <taxon>Kickxellales</taxon>
        <taxon>Kickxellaceae</taxon>
        <taxon>Coemansia</taxon>
    </lineage>
</organism>
<evidence type="ECO:0000256" key="3">
    <source>
        <dbReference type="ARBA" id="ARBA00022777"/>
    </source>
</evidence>
<sequence>MSTEGEAARGGAEQVREFEHQVAGHRGMLAVEGDEMIIKPLAAREHQFYEGAAQHPGLRAFMPVYYGALRRTDPDSGEERGYICLENLVHGFEQPCIMDVKVGRRLWDVDATDEKRARAIQQAARKTSAAVGFAITGIKLHGRPAEDRERLRDLGVAALPAELERYFAAAGEHRAHIVEQFVLEATELLEAVEAAEVRMYSCSLLFVYDASRERCALALGGGGGGGDGAAASGGLLDLRLIDFGHSHWMPPGAGRDENFIDGLRSVIEYLRGVGQGRHQGAGAARP</sequence>
<evidence type="ECO:0000256" key="2">
    <source>
        <dbReference type="ARBA" id="ARBA00022679"/>
    </source>
</evidence>
<dbReference type="GO" id="GO:0005737">
    <property type="term" value="C:cytoplasm"/>
    <property type="evidence" value="ECO:0007669"/>
    <property type="project" value="TreeGrafter"/>
</dbReference>
<evidence type="ECO:0000256" key="1">
    <source>
        <dbReference type="ARBA" id="ARBA00007374"/>
    </source>
</evidence>
<comment type="caution">
    <text evidence="5">The sequence shown here is derived from an EMBL/GenBank/DDBJ whole genome shotgun (WGS) entry which is preliminary data.</text>
</comment>
<dbReference type="SUPFAM" id="SSF56104">
    <property type="entry name" value="SAICAR synthase-like"/>
    <property type="match status" value="1"/>
</dbReference>
<evidence type="ECO:0000313" key="5">
    <source>
        <dbReference type="EMBL" id="KAJ2780858.1"/>
    </source>
</evidence>
<dbReference type="PANTHER" id="PTHR12400">
    <property type="entry name" value="INOSITOL POLYPHOSPHATE KINASE"/>
    <property type="match status" value="1"/>
</dbReference>
<comment type="similarity">
    <text evidence="1 4">Belongs to the inositol phosphokinase (IPK) family.</text>
</comment>
<reference evidence="5" key="1">
    <citation type="submission" date="2022-07" db="EMBL/GenBank/DDBJ databases">
        <title>Phylogenomic reconstructions and comparative analyses of Kickxellomycotina fungi.</title>
        <authorList>
            <person name="Reynolds N.K."/>
            <person name="Stajich J.E."/>
            <person name="Barry K."/>
            <person name="Grigoriev I.V."/>
            <person name="Crous P."/>
            <person name="Smith M.E."/>
        </authorList>
    </citation>
    <scope>NUCLEOTIDE SEQUENCE</scope>
    <source>
        <strain evidence="5">NBRC 105414</strain>
    </source>
</reference>
<dbReference type="GO" id="GO:0046854">
    <property type="term" value="P:phosphatidylinositol phosphate biosynthetic process"/>
    <property type="evidence" value="ECO:0007669"/>
    <property type="project" value="TreeGrafter"/>
</dbReference>
<evidence type="ECO:0000313" key="6">
    <source>
        <dbReference type="Proteomes" id="UP001140217"/>
    </source>
</evidence>
<protein>
    <recommendedName>
        <fullName evidence="4">Kinase</fullName>
        <ecNumber evidence="4">2.7.-.-</ecNumber>
    </recommendedName>
</protein>
<accession>A0A9W8HB09</accession>
<dbReference type="InterPro" id="IPR038286">
    <property type="entry name" value="IPK_sf"/>
</dbReference>
<dbReference type="Pfam" id="PF03770">
    <property type="entry name" value="IPK"/>
    <property type="match status" value="1"/>
</dbReference>
<name>A0A9W8HB09_9FUNG</name>
<dbReference type="InterPro" id="IPR005522">
    <property type="entry name" value="IPK"/>
</dbReference>
<keyword evidence="2 4" id="KW-0808">Transferase</keyword>
<dbReference type="GO" id="GO:0032958">
    <property type="term" value="P:inositol phosphate biosynthetic process"/>
    <property type="evidence" value="ECO:0007669"/>
    <property type="project" value="InterPro"/>
</dbReference>
<dbReference type="AlphaFoldDB" id="A0A9W8HB09"/>
<dbReference type="EC" id="2.7.-.-" evidence="4"/>
<proteinExistence type="inferred from homology"/>
<dbReference type="GO" id="GO:0000824">
    <property type="term" value="F:inositol-1,4,5,6-tetrakisphosphate 3-kinase activity"/>
    <property type="evidence" value="ECO:0007669"/>
    <property type="project" value="TreeGrafter"/>
</dbReference>
<keyword evidence="3 4" id="KW-0418">Kinase</keyword>
<dbReference type="GO" id="GO:0005634">
    <property type="term" value="C:nucleus"/>
    <property type="evidence" value="ECO:0007669"/>
    <property type="project" value="TreeGrafter"/>
</dbReference>
<evidence type="ECO:0000256" key="4">
    <source>
        <dbReference type="RuleBase" id="RU363090"/>
    </source>
</evidence>
<dbReference type="PANTHER" id="PTHR12400:SF103">
    <property type="entry name" value="INOSITOL POLYPHOSPHATE MULTIKINASE"/>
    <property type="match status" value="1"/>
</dbReference>
<dbReference type="Proteomes" id="UP001140217">
    <property type="component" value="Unassembled WGS sequence"/>
</dbReference>
<keyword evidence="6" id="KW-1185">Reference proteome</keyword>
<gene>
    <name evidence="5" type="ORF">H4R18_003227</name>
</gene>
<dbReference type="Gene3D" id="3.30.470.160">
    <property type="entry name" value="Inositol polyphosphate kinase"/>
    <property type="match status" value="1"/>
</dbReference>